<proteinExistence type="predicted"/>
<dbReference type="AlphaFoldDB" id="A0A9N9VIP9"/>
<accession>A0A9N9VIP9</accession>
<evidence type="ECO:0000313" key="3">
    <source>
        <dbReference type="Proteomes" id="UP000696573"/>
    </source>
</evidence>
<name>A0A9N9VIP9_9HYPO</name>
<feature type="compositionally biased region" description="Polar residues" evidence="1">
    <location>
        <begin position="212"/>
        <end position="225"/>
    </location>
</feature>
<dbReference type="OrthoDB" id="10325995at2759"/>
<reference evidence="2" key="1">
    <citation type="submission" date="2021-10" db="EMBL/GenBank/DDBJ databases">
        <authorList>
            <person name="Piombo E."/>
        </authorList>
    </citation>
    <scope>NUCLEOTIDE SEQUENCE</scope>
</reference>
<feature type="region of interest" description="Disordered" evidence="1">
    <location>
        <begin position="202"/>
        <end position="258"/>
    </location>
</feature>
<organism evidence="2 3">
    <name type="scientific">Clonostachys rhizophaga</name>
    <dbReference type="NCBI Taxonomy" id="160324"/>
    <lineage>
        <taxon>Eukaryota</taxon>
        <taxon>Fungi</taxon>
        <taxon>Dikarya</taxon>
        <taxon>Ascomycota</taxon>
        <taxon>Pezizomycotina</taxon>
        <taxon>Sordariomycetes</taxon>
        <taxon>Hypocreomycetidae</taxon>
        <taxon>Hypocreales</taxon>
        <taxon>Bionectriaceae</taxon>
        <taxon>Clonostachys</taxon>
    </lineage>
</organism>
<comment type="caution">
    <text evidence="2">The sequence shown here is derived from an EMBL/GenBank/DDBJ whole genome shotgun (WGS) entry which is preliminary data.</text>
</comment>
<evidence type="ECO:0000313" key="2">
    <source>
        <dbReference type="EMBL" id="CAH0025833.1"/>
    </source>
</evidence>
<sequence>MAATPATEPSANTAKSHEYILYKSLSFIGWDDVDGEAFFFDDRYVTRTSIGLHGESPLMDFTIKVNRNTSLMVIPPETIKSSRIVNVHSHQIPLIRQGKSWCALVLRLKKPIHWIMSGESFTQSTGMGVFEVLHETPQLYKLASQTKFTVYFPYAVKGKLLQAFSSAPYPQLRDHLIAAPGKKLWGIHTLILSSGRGRFNDNGVEPLPSYTPPSRSEAIQASPPQASRKRRRQATDEPDEDDENDGEHLCRGVPSSDTKSASEFELAGFGQMVDTIAKRVKDQIAQEVERLADNCLDNAIKQKLSQFHQQKTDVKAEMDKSIWLFGRTTEHADKVKSEMGAAMYDFEKEMGTMMQGFEEEQRACIDALETKLEAHQTEKLKEMLGRALQTVLDGDKCTVVFTFPDETGPSREAAT</sequence>
<protein>
    <submittedName>
        <fullName evidence="2">Uncharacterized protein</fullName>
    </submittedName>
</protein>
<dbReference type="Proteomes" id="UP000696573">
    <property type="component" value="Unassembled WGS sequence"/>
</dbReference>
<keyword evidence="3" id="KW-1185">Reference proteome</keyword>
<dbReference type="EMBL" id="CABFNQ020000715">
    <property type="protein sequence ID" value="CAH0025833.1"/>
    <property type="molecule type" value="Genomic_DNA"/>
</dbReference>
<feature type="compositionally biased region" description="Acidic residues" evidence="1">
    <location>
        <begin position="236"/>
        <end position="245"/>
    </location>
</feature>
<gene>
    <name evidence="2" type="ORF">CRHIZ90672A_00008538</name>
</gene>
<evidence type="ECO:0000256" key="1">
    <source>
        <dbReference type="SAM" id="MobiDB-lite"/>
    </source>
</evidence>